<reference evidence="2 3" key="1">
    <citation type="submission" date="2018-06" db="EMBL/GenBank/DDBJ databases">
        <authorList>
            <consortium name="Pathogen Informatics"/>
            <person name="Doyle S."/>
        </authorList>
    </citation>
    <scope>NUCLEOTIDE SEQUENCE [LARGE SCALE GENOMIC DNA]</scope>
    <source>
        <strain evidence="2 3">NCTC13335</strain>
    </source>
</reference>
<dbReference type="OrthoDB" id="5686580at2"/>
<dbReference type="SUPFAM" id="SSF160059">
    <property type="entry name" value="PriA/YqbF domain"/>
    <property type="match status" value="1"/>
</dbReference>
<sequence>MAKKNQKDDVTQDVQTAPEEQVQTQTENGADNAENEPKSAVEKHDESDDKEGQVIVPIGYSVKLRDIHPQATYGRCGYRFNKVDAVYIAADDLTAEQTLTLAEDPWLELVPVCED</sequence>
<keyword evidence="3" id="KW-1185">Reference proteome</keyword>
<protein>
    <recommendedName>
        <fullName evidence="4">Mu-like prophage FluMu N-terminal domain-containing protein</fullName>
    </recommendedName>
</protein>
<organism evidence="2 3">
    <name type="scientific">Haemophilus pittmaniae</name>
    <dbReference type="NCBI Taxonomy" id="249188"/>
    <lineage>
        <taxon>Bacteria</taxon>
        <taxon>Pseudomonadati</taxon>
        <taxon>Pseudomonadota</taxon>
        <taxon>Gammaproteobacteria</taxon>
        <taxon>Pasteurellales</taxon>
        <taxon>Pasteurellaceae</taxon>
        <taxon>Haemophilus</taxon>
    </lineage>
</organism>
<dbReference type="AlphaFoldDB" id="A0A377IX94"/>
<feature type="compositionally biased region" description="Basic and acidic residues" evidence="1">
    <location>
        <begin position="1"/>
        <end position="10"/>
    </location>
</feature>
<dbReference type="RefSeq" id="WP_115002846.1">
    <property type="nucleotide sequence ID" value="NZ_UGHS01000003.1"/>
</dbReference>
<evidence type="ECO:0000313" key="3">
    <source>
        <dbReference type="Proteomes" id="UP000255264"/>
    </source>
</evidence>
<feature type="region of interest" description="Disordered" evidence="1">
    <location>
        <begin position="1"/>
        <end position="53"/>
    </location>
</feature>
<evidence type="ECO:0000313" key="2">
    <source>
        <dbReference type="EMBL" id="STO92845.1"/>
    </source>
</evidence>
<name>A0A377IX94_9PAST</name>
<evidence type="ECO:0000256" key="1">
    <source>
        <dbReference type="SAM" id="MobiDB-lite"/>
    </source>
</evidence>
<accession>A0A377IX94</accession>
<feature type="compositionally biased region" description="Basic and acidic residues" evidence="1">
    <location>
        <begin position="35"/>
        <end position="52"/>
    </location>
</feature>
<dbReference type="EMBL" id="UGHS01000003">
    <property type="protein sequence ID" value="STO92845.1"/>
    <property type="molecule type" value="Genomic_DNA"/>
</dbReference>
<gene>
    <name evidence="2" type="ORF">NCTC13335_00702</name>
</gene>
<evidence type="ECO:0008006" key="4">
    <source>
        <dbReference type="Google" id="ProtNLM"/>
    </source>
</evidence>
<proteinExistence type="predicted"/>
<dbReference type="Proteomes" id="UP000255264">
    <property type="component" value="Unassembled WGS sequence"/>
</dbReference>